<dbReference type="InterPro" id="IPR032466">
    <property type="entry name" value="Metal_Hydrolase"/>
</dbReference>
<gene>
    <name evidence="3" type="ORF">HCN51_36255</name>
</gene>
<evidence type="ECO:0000313" key="4">
    <source>
        <dbReference type="Proteomes" id="UP000696294"/>
    </source>
</evidence>
<reference evidence="3 4" key="1">
    <citation type="submission" date="2020-03" db="EMBL/GenBank/DDBJ databases">
        <title>WGS of actinomycetes isolated from Thailand.</title>
        <authorList>
            <person name="Thawai C."/>
        </authorList>
    </citation>
    <scope>NUCLEOTIDE SEQUENCE [LARGE SCALE GENOMIC DNA]</scope>
    <source>
        <strain evidence="3 4">FMUSA5-5</strain>
    </source>
</reference>
<protein>
    <submittedName>
        <fullName evidence="3">Amidohydrolase</fullName>
    </submittedName>
</protein>
<comment type="caution">
    <text evidence="3">The sequence shown here is derived from an EMBL/GenBank/DDBJ whole genome shotgun (WGS) entry which is preliminary data.</text>
</comment>
<keyword evidence="4" id="KW-1185">Reference proteome</keyword>
<evidence type="ECO:0000259" key="2">
    <source>
        <dbReference type="Pfam" id="PF01979"/>
    </source>
</evidence>
<feature type="domain" description="Amidohydrolase-related" evidence="2">
    <location>
        <begin position="56"/>
        <end position="429"/>
    </location>
</feature>
<name>A0ABX1BJ72_9ACTN</name>
<evidence type="ECO:0000256" key="1">
    <source>
        <dbReference type="ARBA" id="ARBA00022801"/>
    </source>
</evidence>
<dbReference type="Gene3D" id="3.20.20.140">
    <property type="entry name" value="Metal-dependent hydrolases"/>
    <property type="match status" value="1"/>
</dbReference>
<dbReference type="CDD" id="cd01298">
    <property type="entry name" value="ATZ_TRZ_like"/>
    <property type="match status" value="1"/>
</dbReference>
<dbReference type="SUPFAM" id="SSF51338">
    <property type="entry name" value="Composite domain of metallo-dependent hydrolases"/>
    <property type="match status" value="1"/>
</dbReference>
<dbReference type="EMBL" id="JAATEP010000032">
    <property type="protein sequence ID" value="NJP94828.1"/>
    <property type="molecule type" value="Genomic_DNA"/>
</dbReference>
<proteinExistence type="predicted"/>
<keyword evidence="1" id="KW-0378">Hydrolase</keyword>
<organism evidence="3 4">
    <name type="scientific">Nonomuraea composti</name>
    <dbReference type="NCBI Taxonomy" id="2720023"/>
    <lineage>
        <taxon>Bacteria</taxon>
        <taxon>Bacillati</taxon>
        <taxon>Actinomycetota</taxon>
        <taxon>Actinomycetes</taxon>
        <taxon>Streptosporangiales</taxon>
        <taxon>Streptosporangiaceae</taxon>
        <taxon>Nonomuraea</taxon>
    </lineage>
</organism>
<dbReference type="RefSeq" id="WP_168015993.1">
    <property type="nucleotide sequence ID" value="NZ_JAATEP010000032.1"/>
</dbReference>
<accession>A0ABX1BJ72</accession>
<dbReference type="Pfam" id="PF01979">
    <property type="entry name" value="Amidohydro_1"/>
    <property type="match status" value="1"/>
</dbReference>
<dbReference type="InterPro" id="IPR006680">
    <property type="entry name" value="Amidohydro-rel"/>
</dbReference>
<dbReference type="InterPro" id="IPR011059">
    <property type="entry name" value="Metal-dep_hydrolase_composite"/>
</dbReference>
<dbReference type="PANTHER" id="PTHR43794">
    <property type="entry name" value="AMINOHYDROLASE SSNA-RELATED"/>
    <property type="match status" value="1"/>
</dbReference>
<dbReference type="Proteomes" id="UP000696294">
    <property type="component" value="Unassembled WGS sequence"/>
</dbReference>
<evidence type="ECO:0000313" key="3">
    <source>
        <dbReference type="EMBL" id="NJP94828.1"/>
    </source>
</evidence>
<dbReference type="SUPFAM" id="SSF51556">
    <property type="entry name" value="Metallo-dependent hydrolases"/>
    <property type="match status" value="1"/>
</dbReference>
<dbReference type="PANTHER" id="PTHR43794:SF11">
    <property type="entry name" value="AMIDOHYDROLASE-RELATED DOMAIN-CONTAINING PROTEIN"/>
    <property type="match status" value="1"/>
</dbReference>
<dbReference type="InterPro" id="IPR050287">
    <property type="entry name" value="MTA/SAH_deaminase"/>
</dbReference>
<dbReference type="Gene3D" id="2.30.40.10">
    <property type="entry name" value="Urease, subunit C, domain 1"/>
    <property type="match status" value="1"/>
</dbReference>
<sequence>MRVLLRRLAYVATFDTEDQELSDADILIDGPRIAAVGHDLHAGDADRVIDGTGLLALPGLINAHQHLFQASLRTLPPLERSGMPDFLRLQDELVLRRWREGRFGAADMRATARAVLAESVLGGVTTVADQHTVFPGAEPEPYVEAVIEAAAEVGVRLHAGRGSVTFSRARGGMVGDVFAEPVDAVIRHAEKLIAAHHDPEPYAMTRIVLAPSGVVADVPEMFRAFADLAAAHPGVRLHTHLHHHEDTRFARARFGTSPWRILTEHGFTGDRLWVAHGVTPPPEEIAEYAAAGIGVAHIPVADLKLGWGLAPVRRYLDAGVTLGFGTTGSMTNDGANLLGDLRVAALAHRAHRTDPGEWPTVRELLAMATRGSAACLGRPDLGSLAVGQAADIACWDLTTVDRAGTHDPLAALLFTGLSDIASLVLVNGTPVVEDGRLTRIDAATAAREVRALAAADGGRAR</sequence>